<organism evidence="13 14">
    <name type="scientific">Eucalyptus globulus</name>
    <name type="common">Tasmanian blue gum</name>
    <dbReference type="NCBI Taxonomy" id="34317"/>
    <lineage>
        <taxon>Eukaryota</taxon>
        <taxon>Viridiplantae</taxon>
        <taxon>Streptophyta</taxon>
        <taxon>Embryophyta</taxon>
        <taxon>Tracheophyta</taxon>
        <taxon>Spermatophyta</taxon>
        <taxon>Magnoliopsida</taxon>
        <taxon>eudicotyledons</taxon>
        <taxon>Gunneridae</taxon>
        <taxon>Pentapetalae</taxon>
        <taxon>rosids</taxon>
        <taxon>malvids</taxon>
        <taxon>Myrtales</taxon>
        <taxon>Myrtaceae</taxon>
        <taxon>Myrtoideae</taxon>
        <taxon>Eucalypteae</taxon>
        <taxon>Eucalyptus</taxon>
    </lineage>
</organism>
<dbReference type="Pfam" id="PF00560">
    <property type="entry name" value="LRR_1"/>
    <property type="match status" value="3"/>
</dbReference>
<dbReference type="InterPro" id="IPR000719">
    <property type="entry name" value="Prot_kinase_dom"/>
</dbReference>
<dbReference type="PANTHER" id="PTHR27000">
    <property type="entry name" value="LEUCINE-RICH REPEAT RECEPTOR-LIKE PROTEIN KINASE FAMILY PROTEIN-RELATED"/>
    <property type="match status" value="1"/>
</dbReference>
<evidence type="ECO:0000256" key="3">
    <source>
        <dbReference type="ARBA" id="ARBA00022614"/>
    </source>
</evidence>
<dbReference type="InterPro" id="IPR008271">
    <property type="entry name" value="Ser/Thr_kinase_AS"/>
</dbReference>
<accession>A0ABD3J537</accession>
<evidence type="ECO:0000256" key="8">
    <source>
        <dbReference type="ARBA" id="ARBA00023136"/>
    </source>
</evidence>
<feature type="transmembrane region" description="Helical" evidence="11">
    <location>
        <begin position="346"/>
        <end position="370"/>
    </location>
</feature>
<dbReference type="PROSITE" id="PS00108">
    <property type="entry name" value="PROTEIN_KINASE_ST"/>
    <property type="match status" value="1"/>
</dbReference>
<keyword evidence="5" id="KW-0732">Signal</keyword>
<evidence type="ECO:0000256" key="1">
    <source>
        <dbReference type="ARBA" id="ARBA00004479"/>
    </source>
</evidence>
<dbReference type="FunFam" id="3.80.10.10:FF:000041">
    <property type="entry name" value="LRR receptor-like serine/threonine-protein kinase ERECTA"/>
    <property type="match status" value="1"/>
</dbReference>
<dbReference type="GO" id="GO:0016020">
    <property type="term" value="C:membrane"/>
    <property type="evidence" value="ECO:0007669"/>
    <property type="project" value="UniProtKB-SubCell"/>
</dbReference>
<name>A0ABD3J537_EUCGL</name>
<dbReference type="InterPro" id="IPR011009">
    <property type="entry name" value="Kinase-like_dom_sf"/>
</dbReference>
<keyword evidence="3" id="KW-0433">Leucine-rich repeat</keyword>
<dbReference type="Gene3D" id="1.10.510.10">
    <property type="entry name" value="Transferase(Phosphotransferase) domain 1"/>
    <property type="match status" value="1"/>
</dbReference>
<dbReference type="InterPro" id="IPR032675">
    <property type="entry name" value="LRR_dom_sf"/>
</dbReference>
<dbReference type="EMBL" id="JBJKBG010000009">
    <property type="protein sequence ID" value="KAL3722915.1"/>
    <property type="molecule type" value="Genomic_DNA"/>
</dbReference>
<comment type="similarity">
    <text evidence="2">Belongs to the RLP family.</text>
</comment>
<evidence type="ECO:0000256" key="2">
    <source>
        <dbReference type="ARBA" id="ARBA00009592"/>
    </source>
</evidence>
<dbReference type="SUPFAM" id="SSF56112">
    <property type="entry name" value="Protein kinase-like (PK-like)"/>
    <property type="match status" value="1"/>
</dbReference>
<keyword evidence="9" id="KW-0675">Receptor</keyword>
<keyword evidence="4 11" id="KW-0812">Transmembrane</keyword>
<dbReference type="PRINTS" id="PR00019">
    <property type="entry name" value="LEURICHRPT"/>
</dbReference>
<dbReference type="Gene3D" id="3.80.10.10">
    <property type="entry name" value="Ribonuclease Inhibitor"/>
    <property type="match status" value="2"/>
</dbReference>
<evidence type="ECO:0000256" key="4">
    <source>
        <dbReference type="ARBA" id="ARBA00022692"/>
    </source>
</evidence>
<dbReference type="SMART" id="SM00220">
    <property type="entry name" value="S_TKc"/>
    <property type="match status" value="1"/>
</dbReference>
<evidence type="ECO:0000259" key="12">
    <source>
        <dbReference type="PROSITE" id="PS50011"/>
    </source>
</evidence>
<protein>
    <recommendedName>
        <fullName evidence="12">Protein kinase domain-containing protein</fullName>
    </recommendedName>
</protein>
<evidence type="ECO:0000313" key="14">
    <source>
        <dbReference type="Proteomes" id="UP001634007"/>
    </source>
</evidence>
<dbReference type="PANTHER" id="PTHR27000:SF584">
    <property type="entry name" value="LRR RECEPTOR-LIKE SERINE_THREONINE-PROTEIN KINASE RPK2"/>
    <property type="match status" value="1"/>
</dbReference>
<dbReference type="AlphaFoldDB" id="A0ABD3J537"/>
<dbReference type="InterPro" id="IPR001611">
    <property type="entry name" value="Leu-rich_rpt"/>
</dbReference>
<comment type="caution">
    <text evidence="13">The sequence shown here is derived from an EMBL/GenBank/DDBJ whole genome shotgun (WGS) entry which is preliminary data.</text>
</comment>
<evidence type="ECO:0000256" key="5">
    <source>
        <dbReference type="ARBA" id="ARBA00022729"/>
    </source>
</evidence>
<keyword evidence="8 11" id="KW-0472">Membrane</keyword>
<evidence type="ECO:0000313" key="13">
    <source>
        <dbReference type="EMBL" id="KAL3722915.1"/>
    </source>
</evidence>
<keyword evidence="7 11" id="KW-1133">Transmembrane helix</keyword>
<keyword evidence="14" id="KW-1185">Reference proteome</keyword>
<evidence type="ECO:0000256" key="10">
    <source>
        <dbReference type="ARBA" id="ARBA00023180"/>
    </source>
</evidence>
<comment type="subcellular location">
    <subcellularLocation>
        <location evidence="1">Membrane</location>
        <topology evidence="1">Single-pass type I membrane protein</topology>
    </subcellularLocation>
</comment>
<dbReference type="Proteomes" id="UP001634007">
    <property type="component" value="Unassembled WGS sequence"/>
</dbReference>
<dbReference type="SUPFAM" id="SSF52058">
    <property type="entry name" value="L domain-like"/>
    <property type="match status" value="1"/>
</dbReference>
<keyword evidence="10" id="KW-0325">Glycoprotein</keyword>
<gene>
    <name evidence="13" type="ORF">ACJRO7_035154</name>
</gene>
<dbReference type="PROSITE" id="PS50011">
    <property type="entry name" value="PROTEIN_KINASE_DOM"/>
    <property type="match status" value="1"/>
</dbReference>
<proteinExistence type="inferred from homology"/>
<evidence type="ECO:0000256" key="6">
    <source>
        <dbReference type="ARBA" id="ARBA00022737"/>
    </source>
</evidence>
<evidence type="ECO:0000256" key="11">
    <source>
        <dbReference type="SAM" id="Phobius"/>
    </source>
</evidence>
<feature type="domain" description="Protein kinase" evidence="12">
    <location>
        <begin position="393"/>
        <end position="584"/>
    </location>
</feature>
<dbReference type="PROSITE" id="PS51450">
    <property type="entry name" value="LRR"/>
    <property type="match status" value="1"/>
</dbReference>
<dbReference type="Gene3D" id="3.30.200.20">
    <property type="entry name" value="Phosphorylase Kinase, domain 1"/>
    <property type="match status" value="1"/>
</dbReference>
<keyword evidence="6" id="KW-0677">Repeat</keyword>
<evidence type="ECO:0000256" key="9">
    <source>
        <dbReference type="ARBA" id="ARBA00023170"/>
    </source>
</evidence>
<dbReference type="Pfam" id="PF00069">
    <property type="entry name" value="Pkinase"/>
    <property type="match status" value="1"/>
</dbReference>
<sequence length="584" mass="63630">MAYMFRIDSIFAFAGGIPREIILLPSLRILWAPRANLGGWLPSNWGECCSLRVLDLGQNYFAGVLPEGMGVCRKLCFSDVSSNNSMGPLPSQLQIPCMVYFNVSQNNLTGILPKFLQDTCTANTIFSEERVNAEDLQNSNLVIWTSRIGISSGSNVNGTIPLARCLSLCWEMNFHLLSFSVNLSANLIESTVDKVSHLDCEGLSEFVAAENQISGPISPSIANFMMLQIKLKWMLLGGNNLTGEIPSQLGQLTSLTYLDLSQNALRGSIPASLTNASNLVNLHSSIFSPLPNLVTLDLSFNNLSGHIPHLQHQSDCSSSRGNIYLLPCPDSYVTPPTGLPVPLEPLIIMLVTSAAIILRVLLIVVLVLVFGKRKLGRLTSLRRKVVVTFADIPAEVNYDGIGGSGSTCKAELVPGFLVALTRLSVGIFQGFQQSDAEIRTLGRIWHKNLVTLVEYYVGETEMFLIYNYLSALDVAQALAYLHYSCSPKVVHGDIKPSNILLDKELNAYPSDFGPARLLEVSDARAKTDVAGMFGYVAPEYATTCHISDKVDVHSFGIVLLELMSGKKSIDPSLSEFGNGFNIVA</sequence>
<reference evidence="13 14" key="1">
    <citation type="submission" date="2024-11" db="EMBL/GenBank/DDBJ databases">
        <title>Chromosome-level genome assembly of Eucalyptus globulus Labill. provides insights into its genome evolution.</title>
        <authorList>
            <person name="Li X."/>
        </authorList>
    </citation>
    <scope>NUCLEOTIDE SEQUENCE [LARGE SCALE GENOMIC DNA]</scope>
    <source>
        <strain evidence="13">CL2024</strain>
        <tissue evidence="13">Fresh tender leaves</tissue>
    </source>
</reference>
<evidence type="ECO:0000256" key="7">
    <source>
        <dbReference type="ARBA" id="ARBA00022989"/>
    </source>
</evidence>